<dbReference type="PANTHER" id="PTHR10196:SF57">
    <property type="entry name" value="XYLULOSE KINASE"/>
    <property type="match status" value="1"/>
</dbReference>
<dbReference type="GO" id="GO:0004856">
    <property type="term" value="F:D-xylulokinase activity"/>
    <property type="evidence" value="ECO:0007669"/>
    <property type="project" value="UniProtKB-UniRule"/>
</dbReference>
<evidence type="ECO:0000259" key="7">
    <source>
        <dbReference type="Pfam" id="PF00370"/>
    </source>
</evidence>
<dbReference type="InterPro" id="IPR043129">
    <property type="entry name" value="ATPase_NBD"/>
</dbReference>
<protein>
    <recommendedName>
        <fullName evidence="3 6">Xylulose kinase</fullName>
        <ecNumber evidence="6">2.7.1.17</ecNumber>
    </recommendedName>
</protein>
<evidence type="ECO:0000313" key="9">
    <source>
        <dbReference type="Ensembl" id="ENSCSAVP00000009979.1"/>
    </source>
</evidence>
<dbReference type="Pfam" id="PF00370">
    <property type="entry name" value="FGGY_N"/>
    <property type="match status" value="1"/>
</dbReference>
<keyword evidence="4 6" id="KW-0808">Transferase</keyword>
<dbReference type="PIRSF" id="PIRSF000538">
    <property type="entry name" value="GlpK"/>
    <property type="match status" value="1"/>
</dbReference>
<dbReference type="InParanoid" id="H2YXB8"/>
<evidence type="ECO:0000313" key="10">
    <source>
        <dbReference type="Proteomes" id="UP000007875"/>
    </source>
</evidence>
<feature type="domain" description="Carbohydrate kinase FGGY N-terminal" evidence="7">
    <location>
        <begin position="131"/>
        <end position="282"/>
    </location>
</feature>
<reference evidence="9" key="3">
    <citation type="submission" date="2025-09" db="UniProtKB">
        <authorList>
            <consortium name="Ensembl"/>
        </authorList>
    </citation>
    <scope>IDENTIFICATION</scope>
</reference>
<keyword evidence="6" id="KW-0119">Carbohydrate metabolism</keyword>
<dbReference type="InterPro" id="IPR018485">
    <property type="entry name" value="FGGY_C"/>
</dbReference>
<proteinExistence type="inferred from homology"/>
<dbReference type="GO" id="GO:0005829">
    <property type="term" value="C:cytosol"/>
    <property type="evidence" value="ECO:0007669"/>
    <property type="project" value="TreeGrafter"/>
</dbReference>
<evidence type="ECO:0000256" key="5">
    <source>
        <dbReference type="ARBA" id="ARBA00022777"/>
    </source>
</evidence>
<dbReference type="CDD" id="cd07776">
    <property type="entry name" value="ASKHA_NBD_FGGY_SpXK-like"/>
    <property type="match status" value="1"/>
</dbReference>
<dbReference type="PANTHER" id="PTHR10196">
    <property type="entry name" value="SUGAR KINASE"/>
    <property type="match status" value="1"/>
</dbReference>
<keyword evidence="6" id="KW-0067">ATP-binding</keyword>
<reference evidence="9" key="2">
    <citation type="submission" date="2025-08" db="UniProtKB">
        <authorList>
            <consortium name="Ensembl"/>
        </authorList>
    </citation>
    <scope>IDENTIFICATION</scope>
</reference>
<dbReference type="InterPro" id="IPR042024">
    <property type="entry name" value="D-XK_euk"/>
</dbReference>
<comment type="function">
    <text evidence="1 6">Phosphorylates D-xylulose to produce D-xylulose 5-phosphate, a molecule that may play an important role in the regulation of glucose metabolism and lipogenesis.</text>
</comment>
<dbReference type="Ensembl" id="ENSCSAVT00000010100.1">
    <property type="protein sequence ID" value="ENSCSAVP00000009979.1"/>
    <property type="gene ID" value="ENSCSAVG00000005879.1"/>
</dbReference>
<keyword evidence="10" id="KW-1185">Reference proteome</keyword>
<dbReference type="EC" id="2.7.1.17" evidence="6"/>
<comment type="catalytic activity">
    <reaction evidence="6">
        <text>D-xylulose + ATP = D-xylulose 5-phosphate + ADP + H(+)</text>
        <dbReference type="Rhea" id="RHEA:10964"/>
        <dbReference type="ChEBI" id="CHEBI:15378"/>
        <dbReference type="ChEBI" id="CHEBI:17140"/>
        <dbReference type="ChEBI" id="CHEBI:30616"/>
        <dbReference type="ChEBI" id="CHEBI:57737"/>
        <dbReference type="ChEBI" id="CHEBI:456216"/>
        <dbReference type="EC" id="2.7.1.17"/>
    </reaction>
</comment>
<keyword evidence="6" id="KW-0859">Xylose metabolism</keyword>
<dbReference type="eggNOG" id="KOG2531">
    <property type="taxonomic scope" value="Eukaryota"/>
</dbReference>
<dbReference type="STRING" id="51511.ENSCSAVP00000009979"/>
<dbReference type="Pfam" id="PF02782">
    <property type="entry name" value="FGGY_C"/>
    <property type="match status" value="1"/>
</dbReference>
<dbReference type="OMA" id="NSCALGG"/>
<evidence type="ECO:0000256" key="4">
    <source>
        <dbReference type="ARBA" id="ARBA00022679"/>
    </source>
</evidence>
<dbReference type="GO" id="GO:0005997">
    <property type="term" value="P:xylulose metabolic process"/>
    <property type="evidence" value="ECO:0007669"/>
    <property type="project" value="UniProtKB-UniRule"/>
</dbReference>
<sequence length="515" mass="56732">IMSSFLGFDFSTQQLKILATNNELEVLTEVHVQFDSELPHYKTHGGVHIQDDQLTVTAPTEMWVQALDLALEKLQKQGFDFSTVAALSGTGQQHGSVFWKNGAKSVLENLDGDKSLHDQLKDCFSIKDSPIWMDSSTSEECNKLEEVMGGGQALADITGSRAYERFTGNQIQKVFNNQREAYNNTERISLVSSFAASLLLGKFAAIDHSDGSGMNLLDIRKKSWSKECLEASAENLESKLGSPVPSATNLGPISPYYTKKYGFKPDCQVVAFTGDNPASLAGCRLQKGDIVVSLGTSDTLLVWLDEPRPALEGHIFINPVEDDAYMALLCFKNGSLTRERFRDEYSSGSWAKFSEQLQSSVAGINGKLGIYFDVMEITPAVQGQYRFDANDKMVASFSPAEEVRSLIEGQFLAKRYHAEKLGYRLGPESRVLATGGASSNKEILQVLSDVFQAPVYTLDTSNSACLGCAYRAKHGVKSSFSDIFPNPPNYKLAARPTDVQYDIERYGRVETSLLN</sequence>
<dbReference type="Proteomes" id="UP000007875">
    <property type="component" value="Unassembled WGS sequence"/>
</dbReference>
<evidence type="ECO:0000256" key="6">
    <source>
        <dbReference type="RuleBase" id="RU367058"/>
    </source>
</evidence>
<evidence type="ECO:0000256" key="2">
    <source>
        <dbReference type="ARBA" id="ARBA00009156"/>
    </source>
</evidence>
<organism evidence="9 10">
    <name type="scientific">Ciona savignyi</name>
    <name type="common">Pacific transparent sea squirt</name>
    <dbReference type="NCBI Taxonomy" id="51511"/>
    <lineage>
        <taxon>Eukaryota</taxon>
        <taxon>Metazoa</taxon>
        <taxon>Chordata</taxon>
        <taxon>Tunicata</taxon>
        <taxon>Ascidiacea</taxon>
        <taxon>Phlebobranchia</taxon>
        <taxon>Cionidae</taxon>
        <taxon>Ciona</taxon>
    </lineage>
</organism>
<keyword evidence="5 6" id="KW-0418">Kinase</keyword>
<dbReference type="InterPro" id="IPR018484">
    <property type="entry name" value="FGGY_N"/>
</dbReference>
<feature type="domain" description="Carbohydrate kinase FGGY C-terminal" evidence="8">
    <location>
        <begin position="291"/>
        <end position="472"/>
    </location>
</feature>
<dbReference type="GeneTree" id="ENSGT01000000214434"/>
<dbReference type="Gene3D" id="3.30.420.40">
    <property type="match status" value="2"/>
</dbReference>
<evidence type="ECO:0000256" key="3">
    <source>
        <dbReference type="ARBA" id="ARBA00019263"/>
    </source>
</evidence>
<evidence type="ECO:0000256" key="1">
    <source>
        <dbReference type="ARBA" id="ARBA00003260"/>
    </source>
</evidence>
<accession>H2YXB8</accession>
<name>H2YXB8_CIOSA</name>
<dbReference type="FunFam" id="3.30.420.40:FF:000118">
    <property type="entry name" value="Xylulose kinase 2"/>
    <property type="match status" value="1"/>
</dbReference>
<dbReference type="AlphaFoldDB" id="H2YXB8"/>
<evidence type="ECO:0000259" key="8">
    <source>
        <dbReference type="Pfam" id="PF02782"/>
    </source>
</evidence>
<comment type="similarity">
    <text evidence="2 6">Belongs to the FGGY kinase family.</text>
</comment>
<keyword evidence="6" id="KW-0547">Nucleotide-binding</keyword>
<dbReference type="HOGENOM" id="CLU_016149_8_0_1"/>
<dbReference type="FunCoup" id="H2YXB8">
    <property type="interactions" value="24"/>
</dbReference>
<dbReference type="SUPFAM" id="SSF53067">
    <property type="entry name" value="Actin-like ATPase domain"/>
    <property type="match status" value="2"/>
</dbReference>
<dbReference type="GO" id="GO:0042732">
    <property type="term" value="P:D-xylose metabolic process"/>
    <property type="evidence" value="ECO:0007669"/>
    <property type="project" value="UniProtKB-UniRule"/>
</dbReference>
<dbReference type="InterPro" id="IPR000577">
    <property type="entry name" value="Carb_kinase_FGGY"/>
</dbReference>
<dbReference type="GO" id="GO:0005524">
    <property type="term" value="F:ATP binding"/>
    <property type="evidence" value="ECO:0007669"/>
    <property type="project" value="UniProtKB-KW"/>
</dbReference>
<reference evidence="10" key="1">
    <citation type="submission" date="2003-08" db="EMBL/GenBank/DDBJ databases">
        <authorList>
            <person name="Birren B."/>
            <person name="Nusbaum C."/>
            <person name="Abebe A."/>
            <person name="Abouelleil A."/>
            <person name="Adekoya E."/>
            <person name="Ait-zahra M."/>
            <person name="Allen N."/>
            <person name="Allen T."/>
            <person name="An P."/>
            <person name="Anderson M."/>
            <person name="Anderson S."/>
            <person name="Arachchi H."/>
            <person name="Armbruster J."/>
            <person name="Bachantsang P."/>
            <person name="Baldwin J."/>
            <person name="Barry A."/>
            <person name="Bayul T."/>
            <person name="Blitshsteyn B."/>
            <person name="Bloom T."/>
            <person name="Blye J."/>
            <person name="Boguslavskiy L."/>
            <person name="Borowsky M."/>
            <person name="Boukhgalter B."/>
            <person name="Brunache A."/>
            <person name="Butler J."/>
            <person name="Calixte N."/>
            <person name="Calvo S."/>
            <person name="Camarata J."/>
            <person name="Campo K."/>
            <person name="Chang J."/>
            <person name="Cheshatsang Y."/>
            <person name="Citroen M."/>
            <person name="Collymore A."/>
            <person name="Considine T."/>
            <person name="Cook A."/>
            <person name="Cooke P."/>
            <person name="Corum B."/>
            <person name="Cuomo C."/>
            <person name="David R."/>
            <person name="Dawoe T."/>
            <person name="Degray S."/>
            <person name="Dodge S."/>
            <person name="Dooley K."/>
            <person name="Dorje P."/>
            <person name="Dorjee K."/>
            <person name="Dorris L."/>
            <person name="Duffey N."/>
            <person name="Dupes A."/>
            <person name="Elkins T."/>
            <person name="Engels R."/>
            <person name="Erickson J."/>
            <person name="Farina A."/>
            <person name="Faro S."/>
            <person name="Ferreira P."/>
            <person name="Fischer H."/>
            <person name="Fitzgerald M."/>
            <person name="Foley K."/>
            <person name="Gage D."/>
            <person name="Galagan J."/>
            <person name="Gearin G."/>
            <person name="Gnerre S."/>
            <person name="Gnirke A."/>
            <person name="Goyette A."/>
            <person name="Graham J."/>
            <person name="Grandbois E."/>
            <person name="Gyaltsen K."/>
            <person name="Hafez N."/>
            <person name="Hagopian D."/>
            <person name="Hagos B."/>
            <person name="Hall J."/>
            <person name="Hatcher B."/>
            <person name="Heller A."/>
            <person name="Higgins H."/>
            <person name="Honan T."/>
            <person name="Horn A."/>
            <person name="Houde N."/>
            <person name="Hughes L."/>
            <person name="Hulme W."/>
            <person name="Husby E."/>
            <person name="Iliev I."/>
            <person name="Jaffe D."/>
            <person name="Jones C."/>
            <person name="Kamal M."/>
            <person name="Kamat A."/>
            <person name="Kamvysselis M."/>
            <person name="Karlsson E."/>
            <person name="Kells C."/>
            <person name="Kieu A."/>
            <person name="Kisner P."/>
            <person name="Kodira C."/>
            <person name="Kulbokas E."/>
            <person name="Labutti K."/>
            <person name="Lama D."/>
            <person name="Landers T."/>
            <person name="Leger J."/>
            <person name="Levine S."/>
            <person name="Lewis D."/>
            <person name="Lewis T."/>
            <person name="Lindblad-toh K."/>
            <person name="Liu X."/>
            <person name="Lokyitsang T."/>
            <person name="Lokyitsang Y."/>
            <person name="Lucien O."/>
            <person name="Lui A."/>
            <person name="Ma L.J."/>
            <person name="Mabbitt R."/>
            <person name="Macdonald J."/>
            <person name="Maclean C."/>
            <person name="Major J."/>
            <person name="Manning J."/>
            <person name="Marabella R."/>
            <person name="Maru K."/>
            <person name="Matthews C."/>
            <person name="Mauceli E."/>
            <person name="Mccarthy M."/>
            <person name="Mcdonough S."/>
            <person name="Mcghee T."/>
            <person name="Meldrim J."/>
            <person name="Meneus L."/>
            <person name="Mesirov J."/>
            <person name="Mihalev A."/>
            <person name="Mihova T."/>
            <person name="Mikkelsen T."/>
            <person name="Mlenga V."/>
            <person name="Moru K."/>
            <person name="Mozes J."/>
            <person name="Mulrain L."/>
            <person name="Munson G."/>
            <person name="Naylor J."/>
            <person name="Newes C."/>
            <person name="Nguyen C."/>
            <person name="Nguyen N."/>
            <person name="Nguyen T."/>
            <person name="Nicol R."/>
            <person name="Nielsen C."/>
            <person name="Nizzari M."/>
            <person name="Norbu C."/>
            <person name="Norbu N."/>
            <person name="O'donnell P."/>
            <person name="Okoawo O."/>
            <person name="O'leary S."/>
            <person name="Omotosho B."/>
            <person name="O'neill K."/>
            <person name="Osman S."/>
            <person name="Parker S."/>
            <person name="Perrin D."/>
            <person name="Phunkhang P."/>
            <person name="Piqani B."/>
            <person name="Purcell S."/>
            <person name="Rachupka T."/>
            <person name="Ramasamy U."/>
            <person name="Rameau R."/>
            <person name="Ray V."/>
            <person name="Raymond C."/>
            <person name="Retta R."/>
            <person name="Richardson S."/>
            <person name="Rise C."/>
            <person name="Rodriguez J."/>
            <person name="Rogers J."/>
            <person name="Rogov P."/>
            <person name="Rutman M."/>
            <person name="Schupbach R."/>
            <person name="Seaman C."/>
            <person name="Settipalli S."/>
            <person name="Sharpe T."/>
            <person name="Sheridan J."/>
            <person name="Sherpa N."/>
            <person name="Shi J."/>
            <person name="Smirnov S."/>
            <person name="Smith C."/>
            <person name="Sougnez C."/>
            <person name="Spencer B."/>
            <person name="Stalker J."/>
            <person name="Stange-thomann N."/>
            <person name="Stavropoulos S."/>
            <person name="Stetson K."/>
            <person name="Stone C."/>
            <person name="Stone S."/>
            <person name="Stubbs M."/>
            <person name="Talamas J."/>
            <person name="Tchuinga P."/>
            <person name="Tenzing P."/>
            <person name="Tesfaye S."/>
            <person name="Theodore J."/>
            <person name="Thoulutsang Y."/>
            <person name="Topham K."/>
            <person name="Towey S."/>
            <person name="Tsamla T."/>
            <person name="Tsomo N."/>
            <person name="Vallee D."/>
            <person name="Vassiliev H."/>
            <person name="Venkataraman V."/>
            <person name="Vinson J."/>
            <person name="Vo A."/>
            <person name="Wade C."/>
            <person name="Wang S."/>
            <person name="Wangchuk T."/>
            <person name="Wangdi T."/>
            <person name="Whittaker C."/>
            <person name="Wilkinson J."/>
            <person name="Wu Y."/>
            <person name="Wyman D."/>
            <person name="Yadav S."/>
            <person name="Yang S."/>
            <person name="Yang X."/>
            <person name="Yeager S."/>
            <person name="Yee E."/>
            <person name="Young G."/>
            <person name="Zainoun J."/>
            <person name="Zembeck L."/>
            <person name="Zimmer A."/>
            <person name="Zody M."/>
            <person name="Lander E."/>
        </authorList>
    </citation>
    <scope>NUCLEOTIDE SEQUENCE [LARGE SCALE GENOMIC DNA]</scope>
</reference>